<evidence type="ECO:0000256" key="4">
    <source>
        <dbReference type="ARBA" id="ARBA00022989"/>
    </source>
</evidence>
<feature type="transmembrane region" description="Helical" evidence="6">
    <location>
        <begin position="305"/>
        <end position="326"/>
    </location>
</feature>
<feature type="region of interest" description="Disordered" evidence="7">
    <location>
        <begin position="1"/>
        <end position="25"/>
    </location>
</feature>
<keyword evidence="4 6" id="KW-1133">Transmembrane helix</keyword>
<name>A0A3R8LQP1_9BURK</name>
<dbReference type="AlphaFoldDB" id="A0A3R8LQP1"/>
<evidence type="ECO:0000256" key="2">
    <source>
        <dbReference type="ARBA" id="ARBA00007165"/>
    </source>
</evidence>
<dbReference type="Pfam" id="PF02104">
    <property type="entry name" value="SURF1"/>
    <property type="match status" value="1"/>
</dbReference>
<evidence type="ECO:0000256" key="5">
    <source>
        <dbReference type="ARBA" id="ARBA00023136"/>
    </source>
</evidence>
<sequence>MSNMPDTERDASNASRPEGRPARPLASSPVARAVVAVLLLGLFILFVSLGTWQVERRAWKLDLIARVDARIHAAPVPLPPPADWPAVNRDHDEYRQVRVRGTFLHQHEAFVQASTVLGAGYWVLTPLQLADGHIVFINRGFVPPEYRAVGKRNFDHPEGLVEISGLMRMTEPKGGFLRDNNPADDRWYSRDVAAIAASRHLDGDTSSAAEHVNAGHGDAPSAAGGAGESSIAPAGTTPRVAPFFIDQALPVRSLPSMDAPVDDTERWRPPPEGSDELALSHWMASQRKQLPMPGLTVVSFANSHLSYIFTWYSLAALVAFGAWKMLWVPRRERRHAGEAQD</sequence>
<dbReference type="PROSITE" id="PS50895">
    <property type="entry name" value="SURF1"/>
    <property type="match status" value="1"/>
</dbReference>
<evidence type="ECO:0000256" key="1">
    <source>
        <dbReference type="ARBA" id="ARBA00004370"/>
    </source>
</evidence>
<dbReference type="InterPro" id="IPR045214">
    <property type="entry name" value="Surf1/Surf4"/>
</dbReference>
<organism evidence="8 9">
    <name type="scientific">Lautropia dentalis</name>
    <dbReference type="NCBI Taxonomy" id="2490857"/>
    <lineage>
        <taxon>Bacteria</taxon>
        <taxon>Pseudomonadati</taxon>
        <taxon>Pseudomonadota</taxon>
        <taxon>Betaproteobacteria</taxon>
        <taxon>Burkholderiales</taxon>
        <taxon>Burkholderiaceae</taxon>
        <taxon>Lautropia</taxon>
    </lineage>
</organism>
<feature type="transmembrane region" description="Helical" evidence="6">
    <location>
        <begin position="30"/>
        <end position="52"/>
    </location>
</feature>
<comment type="similarity">
    <text evidence="2 6">Belongs to the SURF1 family.</text>
</comment>
<comment type="subcellular location">
    <subcellularLocation>
        <location evidence="6">Cell membrane</location>
        <topology evidence="6">Multi-pass membrane protein</topology>
    </subcellularLocation>
    <subcellularLocation>
        <location evidence="1">Membrane</location>
    </subcellularLocation>
</comment>
<dbReference type="Proteomes" id="UP000270261">
    <property type="component" value="Unassembled WGS sequence"/>
</dbReference>
<dbReference type="PANTHER" id="PTHR23427:SF2">
    <property type="entry name" value="SURFEIT LOCUS PROTEIN 1"/>
    <property type="match status" value="1"/>
</dbReference>
<keyword evidence="6" id="KW-1003">Cell membrane</keyword>
<feature type="compositionally biased region" description="Basic and acidic residues" evidence="7">
    <location>
        <begin position="1"/>
        <end position="21"/>
    </location>
</feature>
<keyword evidence="9" id="KW-1185">Reference proteome</keyword>
<evidence type="ECO:0000313" key="8">
    <source>
        <dbReference type="EMBL" id="RRN44091.1"/>
    </source>
</evidence>
<proteinExistence type="inferred from homology"/>
<dbReference type="GO" id="GO:0005886">
    <property type="term" value="C:plasma membrane"/>
    <property type="evidence" value="ECO:0007669"/>
    <property type="project" value="UniProtKB-SubCell"/>
</dbReference>
<dbReference type="PANTHER" id="PTHR23427">
    <property type="entry name" value="SURFEIT LOCUS PROTEIN"/>
    <property type="match status" value="1"/>
</dbReference>
<keyword evidence="5 6" id="KW-0472">Membrane</keyword>
<keyword evidence="3 6" id="KW-0812">Transmembrane</keyword>
<reference evidence="8 9" key="1">
    <citation type="submission" date="2018-11" db="EMBL/GenBank/DDBJ databases">
        <title>Genome sequencing of Lautropia sp. KCOM 2505 (= ChDC F240).</title>
        <authorList>
            <person name="Kook J.-K."/>
            <person name="Park S.-N."/>
            <person name="Lim Y.K."/>
        </authorList>
    </citation>
    <scope>NUCLEOTIDE SEQUENCE [LARGE SCALE GENOMIC DNA]</scope>
    <source>
        <strain evidence="8 9">KCOM 2505</strain>
    </source>
</reference>
<accession>A0A3R8LQP1</accession>
<feature type="compositionally biased region" description="Low complexity" evidence="7">
    <location>
        <begin position="214"/>
        <end position="232"/>
    </location>
</feature>
<protein>
    <recommendedName>
        <fullName evidence="6">SURF1-like protein</fullName>
    </recommendedName>
</protein>
<dbReference type="OrthoDB" id="9807214at2"/>
<evidence type="ECO:0000313" key="9">
    <source>
        <dbReference type="Proteomes" id="UP000270261"/>
    </source>
</evidence>
<gene>
    <name evidence="8" type="ORF">EHV23_11965</name>
</gene>
<dbReference type="EMBL" id="RRUE01000002">
    <property type="protein sequence ID" value="RRN44091.1"/>
    <property type="molecule type" value="Genomic_DNA"/>
</dbReference>
<comment type="caution">
    <text evidence="8">The sequence shown here is derived from an EMBL/GenBank/DDBJ whole genome shotgun (WGS) entry which is preliminary data.</text>
</comment>
<dbReference type="InterPro" id="IPR002994">
    <property type="entry name" value="Surf1/Shy1"/>
</dbReference>
<feature type="region of interest" description="Disordered" evidence="7">
    <location>
        <begin position="204"/>
        <end position="232"/>
    </location>
</feature>
<evidence type="ECO:0000256" key="6">
    <source>
        <dbReference type="RuleBase" id="RU363076"/>
    </source>
</evidence>
<dbReference type="CDD" id="cd06662">
    <property type="entry name" value="SURF1"/>
    <property type="match status" value="1"/>
</dbReference>
<evidence type="ECO:0000256" key="7">
    <source>
        <dbReference type="SAM" id="MobiDB-lite"/>
    </source>
</evidence>
<evidence type="ECO:0000256" key="3">
    <source>
        <dbReference type="ARBA" id="ARBA00022692"/>
    </source>
</evidence>